<keyword evidence="2" id="KW-1185">Reference proteome</keyword>
<comment type="caution">
    <text evidence="1">The sequence shown here is derived from an EMBL/GenBank/DDBJ whole genome shotgun (WGS) entry which is preliminary data.</text>
</comment>
<name>A0ABS3D0L2_9ALTE</name>
<evidence type="ECO:0000313" key="2">
    <source>
        <dbReference type="Proteomes" id="UP000663992"/>
    </source>
</evidence>
<evidence type="ECO:0000313" key="1">
    <source>
        <dbReference type="EMBL" id="MBN7822927.1"/>
    </source>
</evidence>
<accession>A0ABS3D0L2</accession>
<reference evidence="1 2" key="1">
    <citation type="submission" date="2021-03" db="EMBL/GenBank/DDBJ databases">
        <title>novel species isolated from a fishpond in China.</title>
        <authorList>
            <person name="Lu H."/>
            <person name="Cai Z."/>
        </authorList>
    </citation>
    <scope>NUCLEOTIDE SEQUENCE [LARGE SCALE GENOMIC DNA]</scope>
    <source>
        <strain evidence="1 2">Y57</strain>
    </source>
</reference>
<proteinExistence type="predicted"/>
<gene>
    <name evidence="1" type="ORF">J0A65_23895</name>
</gene>
<feature type="non-terminal residue" evidence="1">
    <location>
        <position position="168"/>
    </location>
</feature>
<dbReference type="EMBL" id="JAFKCS010000271">
    <property type="protein sequence ID" value="MBN7822927.1"/>
    <property type="molecule type" value="Genomic_DNA"/>
</dbReference>
<protein>
    <submittedName>
        <fullName evidence="1">Uncharacterized protein</fullName>
    </submittedName>
</protein>
<dbReference type="Proteomes" id="UP000663992">
    <property type="component" value="Unassembled WGS sequence"/>
</dbReference>
<organism evidence="1 2">
    <name type="scientific">Bowmanella yangjiangensis</name>
    <dbReference type="NCBI Taxonomy" id="2811230"/>
    <lineage>
        <taxon>Bacteria</taxon>
        <taxon>Pseudomonadati</taxon>
        <taxon>Pseudomonadota</taxon>
        <taxon>Gammaproteobacteria</taxon>
        <taxon>Alteromonadales</taxon>
        <taxon>Alteromonadaceae</taxon>
        <taxon>Bowmanella</taxon>
    </lineage>
</organism>
<dbReference type="RefSeq" id="WP_206596766.1">
    <property type="nucleotide sequence ID" value="NZ_JAFKCS010000271.1"/>
</dbReference>
<sequence length="168" mass="18967">MFFYCVEPQHQNIGTDYYDWTFTIRQGLGHHVIFPHVDSCLGVICQLPGNRIFAGHINGFYQNDYSANSHQNAFQNLIQQLNGAVATRAAIFGNIGDGAMEMGWLDHIAFPWANRVEFLSLSCAQGVDVMFDVDGGNLTVMRYQANRDYRQRPQQQVVANTNLYTIVG</sequence>